<name>A0A6G1ZC11_9BACT</name>
<dbReference type="EMBL" id="WKLP01000008">
    <property type="protein sequence ID" value="MRY11318.1"/>
    <property type="molecule type" value="Genomic_DNA"/>
</dbReference>
<organism evidence="1">
    <name type="scientific">Parabacteroides goldsteinii</name>
    <dbReference type="NCBI Taxonomy" id="328812"/>
    <lineage>
        <taxon>Bacteria</taxon>
        <taxon>Pseudomonadati</taxon>
        <taxon>Bacteroidota</taxon>
        <taxon>Bacteroidia</taxon>
        <taxon>Bacteroidales</taxon>
        <taxon>Tannerellaceae</taxon>
        <taxon>Parabacteroides</taxon>
    </lineage>
</organism>
<proteinExistence type="predicted"/>
<dbReference type="AlphaFoldDB" id="A0A6G1ZC11"/>
<gene>
    <name evidence="1" type="ORF">GKE01_07510</name>
</gene>
<protein>
    <submittedName>
        <fullName evidence="1">Uncharacterized protein</fullName>
    </submittedName>
</protein>
<accession>A0A6G1ZC11</accession>
<dbReference type="RefSeq" id="WP_010801711.1">
    <property type="nucleotide sequence ID" value="NZ_AP031410.1"/>
</dbReference>
<comment type="caution">
    <text evidence="1">The sequence shown here is derived from an EMBL/GenBank/DDBJ whole genome shotgun (WGS) entry which is preliminary data.</text>
</comment>
<evidence type="ECO:0000313" key="1">
    <source>
        <dbReference type="EMBL" id="MRY11318.1"/>
    </source>
</evidence>
<sequence>METVKNKISDINTQIVICTKVEDIPSLRLFCNLTPKEYITDTFEGLRIMLEKGQLYIGLEEGYIESYDHKMDIEIDDDCTESNGFMMFKYLYVDNLTFAMFLKYAFSFKP</sequence>
<reference evidence="1" key="1">
    <citation type="journal article" date="2019" name="Nat. Med.">
        <title>A library of human gut bacterial isolates paired with longitudinal multiomics data enables mechanistic microbiome research.</title>
        <authorList>
            <person name="Poyet M."/>
            <person name="Groussin M."/>
            <person name="Gibbons S.M."/>
            <person name="Avila-Pacheco J."/>
            <person name="Jiang X."/>
            <person name="Kearney S.M."/>
            <person name="Perrotta A.R."/>
            <person name="Berdy B."/>
            <person name="Zhao S."/>
            <person name="Lieberman T.D."/>
            <person name="Swanson P.K."/>
            <person name="Smith M."/>
            <person name="Roesemann S."/>
            <person name="Alexander J.E."/>
            <person name="Rich S.A."/>
            <person name="Livny J."/>
            <person name="Vlamakis H."/>
            <person name="Clish C."/>
            <person name="Bullock K."/>
            <person name="Deik A."/>
            <person name="Scott J."/>
            <person name="Pierce K.A."/>
            <person name="Xavier R.J."/>
            <person name="Alm E.J."/>
        </authorList>
    </citation>
    <scope>NUCLEOTIDE SEQUENCE</scope>
    <source>
        <strain evidence="1">BIOML-A4</strain>
    </source>
</reference>